<reference evidence="7 8" key="1">
    <citation type="submission" date="2016-10" db="EMBL/GenBank/DDBJ databases">
        <authorList>
            <person name="de Groot N.N."/>
        </authorList>
    </citation>
    <scope>NUCLEOTIDE SEQUENCE [LARGE SCALE GENOMIC DNA]</scope>
    <source>
        <strain evidence="7 8">DSM 22007</strain>
    </source>
</reference>
<sequence>MTPELTALALAGLLHIVQFVAASTLANIDVGPGYTTSPRDRLPSRDMRKITARMLRAYDNHVQMLGLFVGGVALITLSDQSTTVTQTAAWTYLAARALYIPAYAFGWQPWRSYIWLVALACCATLYLAALL</sequence>
<dbReference type="PANTHER" id="PTHR35371">
    <property type="entry name" value="INNER MEMBRANE PROTEIN"/>
    <property type="match status" value="1"/>
</dbReference>
<evidence type="ECO:0000256" key="5">
    <source>
        <dbReference type="SAM" id="Phobius"/>
    </source>
</evidence>
<evidence type="ECO:0000256" key="4">
    <source>
        <dbReference type="ARBA" id="ARBA00023136"/>
    </source>
</evidence>
<dbReference type="Gene3D" id="1.20.120.550">
    <property type="entry name" value="Membrane associated eicosanoid/glutathione metabolism-like domain"/>
    <property type="match status" value="1"/>
</dbReference>
<dbReference type="OrthoDB" id="7743618at2"/>
<dbReference type="InterPro" id="IPR001129">
    <property type="entry name" value="Membr-assoc_MAPEG"/>
</dbReference>
<evidence type="ECO:0000256" key="6">
    <source>
        <dbReference type="SAM" id="SignalP"/>
    </source>
</evidence>
<organism evidence="7 8">
    <name type="scientific">Thalassovita taeanensis</name>
    <dbReference type="NCBI Taxonomy" id="657014"/>
    <lineage>
        <taxon>Bacteria</taxon>
        <taxon>Pseudomonadati</taxon>
        <taxon>Pseudomonadota</taxon>
        <taxon>Alphaproteobacteria</taxon>
        <taxon>Rhodobacterales</taxon>
        <taxon>Roseobacteraceae</taxon>
        <taxon>Thalassovita</taxon>
    </lineage>
</organism>
<protein>
    <submittedName>
        <fullName evidence="7">MAPEG family protein</fullName>
    </submittedName>
</protein>
<keyword evidence="3 5" id="KW-1133">Transmembrane helix</keyword>
<dbReference type="GO" id="GO:0016020">
    <property type="term" value="C:membrane"/>
    <property type="evidence" value="ECO:0007669"/>
    <property type="project" value="UniProtKB-SubCell"/>
</dbReference>
<keyword evidence="8" id="KW-1185">Reference proteome</keyword>
<feature type="transmembrane region" description="Helical" evidence="5">
    <location>
        <begin position="89"/>
        <end position="107"/>
    </location>
</feature>
<proteinExistence type="predicted"/>
<feature type="signal peptide" evidence="6">
    <location>
        <begin position="1"/>
        <end position="22"/>
    </location>
</feature>
<name>A0A1H9DAY1_9RHOB</name>
<feature type="transmembrane region" description="Helical" evidence="5">
    <location>
        <begin position="61"/>
        <end position="77"/>
    </location>
</feature>
<feature type="transmembrane region" description="Helical" evidence="5">
    <location>
        <begin position="113"/>
        <end position="130"/>
    </location>
</feature>
<dbReference type="InterPro" id="IPR023352">
    <property type="entry name" value="MAPEG-like_dom_sf"/>
</dbReference>
<dbReference type="SUPFAM" id="SSF161084">
    <property type="entry name" value="MAPEG domain-like"/>
    <property type="match status" value="1"/>
</dbReference>
<evidence type="ECO:0000256" key="1">
    <source>
        <dbReference type="ARBA" id="ARBA00004370"/>
    </source>
</evidence>
<keyword evidence="6" id="KW-0732">Signal</keyword>
<feature type="chain" id="PRO_5009300815" evidence="6">
    <location>
        <begin position="23"/>
        <end position="131"/>
    </location>
</feature>
<dbReference type="AlphaFoldDB" id="A0A1H9DAY1"/>
<evidence type="ECO:0000256" key="3">
    <source>
        <dbReference type="ARBA" id="ARBA00022989"/>
    </source>
</evidence>
<dbReference type="EMBL" id="FOEP01000004">
    <property type="protein sequence ID" value="SEQ10654.1"/>
    <property type="molecule type" value="Genomic_DNA"/>
</dbReference>
<evidence type="ECO:0000313" key="8">
    <source>
        <dbReference type="Proteomes" id="UP000198634"/>
    </source>
</evidence>
<dbReference type="STRING" id="657014.SAMN04488092_10485"/>
<accession>A0A1H9DAY1</accession>
<dbReference type="PANTHER" id="PTHR35371:SF1">
    <property type="entry name" value="BLR7753 PROTEIN"/>
    <property type="match status" value="1"/>
</dbReference>
<evidence type="ECO:0000256" key="2">
    <source>
        <dbReference type="ARBA" id="ARBA00022692"/>
    </source>
</evidence>
<dbReference type="RefSeq" id="WP_090269185.1">
    <property type="nucleotide sequence ID" value="NZ_FOEP01000004.1"/>
</dbReference>
<comment type="subcellular location">
    <subcellularLocation>
        <location evidence="1">Membrane</location>
    </subcellularLocation>
</comment>
<keyword evidence="2 5" id="KW-0812">Transmembrane</keyword>
<keyword evidence="4 5" id="KW-0472">Membrane</keyword>
<gene>
    <name evidence="7" type="ORF">SAMN04488092_10485</name>
</gene>
<evidence type="ECO:0000313" key="7">
    <source>
        <dbReference type="EMBL" id="SEQ10654.1"/>
    </source>
</evidence>
<dbReference type="Proteomes" id="UP000198634">
    <property type="component" value="Unassembled WGS sequence"/>
</dbReference>
<dbReference type="Pfam" id="PF01124">
    <property type="entry name" value="MAPEG"/>
    <property type="match status" value="1"/>
</dbReference>